<dbReference type="KEGG" id="dpl:KGM_209981"/>
<evidence type="ECO:0000313" key="1">
    <source>
        <dbReference type="EMBL" id="OWR53285.1"/>
    </source>
</evidence>
<reference evidence="1 2" key="1">
    <citation type="journal article" date="2011" name="Cell">
        <title>The monarch butterfly genome yields insights into long-distance migration.</title>
        <authorList>
            <person name="Zhan S."/>
            <person name="Merlin C."/>
            <person name="Boore J.L."/>
            <person name="Reppert S.M."/>
        </authorList>
    </citation>
    <scope>NUCLEOTIDE SEQUENCE [LARGE SCALE GENOMIC DNA]</scope>
    <source>
        <strain evidence="1">F-2</strain>
    </source>
</reference>
<keyword evidence="2" id="KW-1185">Reference proteome</keyword>
<evidence type="ECO:0000313" key="2">
    <source>
        <dbReference type="Proteomes" id="UP000007151"/>
    </source>
</evidence>
<dbReference type="AlphaFoldDB" id="A0A212FHS7"/>
<name>A0A212FHS7_DANPL</name>
<proteinExistence type="predicted"/>
<dbReference type="InParanoid" id="A0A212FHS7"/>
<protein>
    <submittedName>
        <fullName evidence="1">Uncharacterized protein</fullName>
    </submittedName>
</protein>
<sequence>MTCSGETDFVYAYRAVREWGPGHNEACSYTHDSAEKGMSINVNTSVIMMKGRRRCHDYHRDTRSVKARDGQMSAAVVEGEGLGLGVRGWGWERGDGECSQWARRMREGRIRSRAVQQRHSLLADEIVSAGPRQFATTCVRLVYWYNPADATRDGYTCDGYVNN</sequence>
<organism evidence="1 2">
    <name type="scientific">Danaus plexippus plexippus</name>
    <dbReference type="NCBI Taxonomy" id="278856"/>
    <lineage>
        <taxon>Eukaryota</taxon>
        <taxon>Metazoa</taxon>
        <taxon>Ecdysozoa</taxon>
        <taxon>Arthropoda</taxon>
        <taxon>Hexapoda</taxon>
        <taxon>Insecta</taxon>
        <taxon>Pterygota</taxon>
        <taxon>Neoptera</taxon>
        <taxon>Endopterygota</taxon>
        <taxon>Lepidoptera</taxon>
        <taxon>Glossata</taxon>
        <taxon>Ditrysia</taxon>
        <taxon>Papilionoidea</taxon>
        <taxon>Nymphalidae</taxon>
        <taxon>Danainae</taxon>
        <taxon>Danaini</taxon>
        <taxon>Danaina</taxon>
        <taxon>Danaus</taxon>
        <taxon>Danaus</taxon>
    </lineage>
</organism>
<comment type="caution">
    <text evidence="1">The sequence shown here is derived from an EMBL/GenBank/DDBJ whole genome shotgun (WGS) entry which is preliminary data.</text>
</comment>
<dbReference type="EMBL" id="AGBW02008466">
    <property type="protein sequence ID" value="OWR53285.1"/>
    <property type="molecule type" value="Genomic_DNA"/>
</dbReference>
<gene>
    <name evidence="1" type="ORF">KGM_209981</name>
</gene>
<dbReference type="Proteomes" id="UP000007151">
    <property type="component" value="Unassembled WGS sequence"/>
</dbReference>
<accession>A0A212FHS7</accession>